<keyword evidence="4" id="KW-0520">NAD</keyword>
<evidence type="ECO:0000256" key="2">
    <source>
        <dbReference type="ARBA" id="ARBA00012400"/>
    </source>
</evidence>
<dbReference type="UniPathway" id="UPA00262">
    <property type="reaction ID" value="UER00222"/>
</dbReference>
<dbReference type="GO" id="GO:0043115">
    <property type="term" value="F:precorrin-2 dehydrogenase activity"/>
    <property type="evidence" value="ECO:0007669"/>
    <property type="project" value="UniProtKB-EC"/>
</dbReference>
<dbReference type="Proteomes" id="UP000199159">
    <property type="component" value="Unassembled WGS sequence"/>
</dbReference>
<proteinExistence type="predicted"/>
<evidence type="ECO:0000256" key="6">
    <source>
        <dbReference type="ARBA" id="ARBA00047561"/>
    </source>
</evidence>
<dbReference type="STRING" id="930152.SAMN05216565_103115"/>
<evidence type="ECO:0000256" key="4">
    <source>
        <dbReference type="ARBA" id="ARBA00023027"/>
    </source>
</evidence>
<dbReference type="SUPFAM" id="SSF51735">
    <property type="entry name" value="NAD(P)-binding Rossmann-fold domains"/>
    <property type="match status" value="1"/>
</dbReference>
<evidence type="ECO:0000256" key="1">
    <source>
        <dbReference type="ARBA" id="ARBA00005010"/>
    </source>
</evidence>
<dbReference type="OrthoDB" id="9773765at2"/>
<reference evidence="9" key="1">
    <citation type="submission" date="2016-10" db="EMBL/GenBank/DDBJ databases">
        <authorList>
            <person name="Varghese N."/>
            <person name="Submissions S."/>
        </authorList>
    </citation>
    <scope>NUCLEOTIDE SEQUENCE [LARGE SCALE GENOMIC DNA]</scope>
    <source>
        <strain evidence="9">IBRC-M10078</strain>
    </source>
</reference>
<dbReference type="PANTHER" id="PTHR35330">
    <property type="entry name" value="SIROHEME BIOSYNTHESIS PROTEIN MET8"/>
    <property type="match status" value="1"/>
</dbReference>
<keyword evidence="5" id="KW-0627">Porphyrin biosynthesis</keyword>
<name>A0A1H0STV7_9BACI</name>
<dbReference type="Pfam" id="PF13241">
    <property type="entry name" value="NAD_binding_7"/>
    <property type="match status" value="1"/>
</dbReference>
<dbReference type="InterPro" id="IPR028281">
    <property type="entry name" value="Sirohaem_synthase_central"/>
</dbReference>
<dbReference type="GO" id="GO:0004325">
    <property type="term" value="F:ferrochelatase activity"/>
    <property type="evidence" value="ECO:0007669"/>
    <property type="project" value="InterPro"/>
</dbReference>
<keyword evidence="9" id="KW-1185">Reference proteome</keyword>
<dbReference type="InterPro" id="IPR028161">
    <property type="entry name" value="Met8-like"/>
</dbReference>
<dbReference type="Pfam" id="PF14824">
    <property type="entry name" value="Sirohm_synth_M"/>
    <property type="match status" value="1"/>
</dbReference>
<dbReference type="EC" id="1.3.1.76" evidence="2"/>
<protein>
    <recommendedName>
        <fullName evidence="2">precorrin-2 dehydrogenase</fullName>
        <ecNumber evidence="2">1.3.1.76</ecNumber>
    </recommendedName>
</protein>
<evidence type="ECO:0000313" key="9">
    <source>
        <dbReference type="Proteomes" id="UP000199159"/>
    </source>
</evidence>
<dbReference type="EMBL" id="FNJU01000003">
    <property type="protein sequence ID" value="SDP45171.1"/>
    <property type="molecule type" value="Genomic_DNA"/>
</dbReference>
<evidence type="ECO:0000259" key="7">
    <source>
        <dbReference type="Pfam" id="PF14824"/>
    </source>
</evidence>
<dbReference type="PANTHER" id="PTHR35330:SF1">
    <property type="entry name" value="SIROHEME BIOSYNTHESIS PROTEIN MET8"/>
    <property type="match status" value="1"/>
</dbReference>
<evidence type="ECO:0000256" key="3">
    <source>
        <dbReference type="ARBA" id="ARBA00023002"/>
    </source>
</evidence>
<comment type="catalytic activity">
    <reaction evidence="6">
        <text>precorrin-2 + NAD(+) = sirohydrochlorin + NADH + 2 H(+)</text>
        <dbReference type="Rhea" id="RHEA:15613"/>
        <dbReference type="ChEBI" id="CHEBI:15378"/>
        <dbReference type="ChEBI" id="CHEBI:57540"/>
        <dbReference type="ChEBI" id="CHEBI:57945"/>
        <dbReference type="ChEBI" id="CHEBI:58351"/>
        <dbReference type="ChEBI" id="CHEBI:58827"/>
        <dbReference type="EC" id="1.3.1.76"/>
    </reaction>
</comment>
<dbReference type="Pfam" id="PF22440">
    <property type="entry name" value="SirC_C"/>
    <property type="match status" value="1"/>
</dbReference>
<keyword evidence="3" id="KW-0560">Oxidoreductase</keyword>
<feature type="domain" description="Siroheme synthase central" evidence="7">
    <location>
        <begin position="116"/>
        <end position="140"/>
    </location>
</feature>
<comment type="pathway">
    <text evidence="1">Porphyrin-containing compound metabolism; siroheme biosynthesis; sirohydrochlorin from precorrin-2: step 1/1.</text>
</comment>
<dbReference type="InterPro" id="IPR006367">
    <property type="entry name" value="Sirohaem_synthase_N"/>
</dbReference>
<dbReference type="NCBIfam" id="TIGR01470">
    <property type="entry name" value="cysG_Nterm"/>
    <property type="match status" value="1"/>
</dbReference>
<accession>A0A1H0STV7</accession>
<dbReference type="InterPro" id="IPR036291">
    <property type="entry name" value="NAD(P)-bd_dom_sf"/>
</dbReference>
<dbReference type="NCBIfam" id="NF005222">
    <property type="entry name" value="PRK06718.1"/>
    <property type="match status" value="1"/>
</dbReference>
<dbReference type="Gene3D" id="1.10.8.610">
    <property type="entry name" value="SirC, precorrin-2 dehydrogenase, C-terminal helical domain-like"/>
    <property type="match status" value="1"/>
</dbReference>
<dbReference type="RefSeq" id="WP_090851693.1">
    <property type="nucleotide sequence ID" value="NZ_FNJU01000003.1"/>
</dbReference>
<dbReference type="GO" id="GO:0019354">
    <property type="term" value="P:siroheme biosynthetic process"/>
    <property type="evidence" value="ECO:0007669"/>
    <property type="project" value="UniProtKB-UniPathway"/>
</dbReference>
<sequence>MFPIMLDLKDKHCVVIGGGKIAARKLTTLLRSGAQITVISPEICDEIKFLANEKKVIVFQRDVQYEDYQDAFLVIAATHSLEINSTVAANIGTNQLLNVVNKHELGNFHIPASFSRGKLQINVSTSGASPHLAKKIRNELMNKYDESYEAYVDFLYECRQSIKHIADLKIKASLLEELLDDKYRLSKEERQQFKNRNNL</sequence>
<dbReference type="AlphaFoldDB" id="A0A1H0STV7"/>
<evidence type="ECO:0000256" key="5">
    <source>
        <dbReference type="ARBA" id="ARBA00023244"/>
    </source>
</evidence>
<dbReference type="Gene3D" id="3.40.50.720">
    <property type="entry name" value="NAD(P)-binding Rossmann-like Domain"/>
    <property type="match status" value="1"/>
</dbReference>
<gene>
    <name evidence="8" type="ORF">SAMN05216565_103115</name>
</gene>
<dbReference type="SUPFAM" id="SSF75615">
    <property type="entry name" value="Siroheme synthase middle domains-like"/>
    <property type="match status" value="1"/>
</dbReference>
<organism evidence="8 9">
    <name type="scientific">Litchfieldia salsa</name>
    <dbReference type="NCBI Taxonomy" id="930152"/>
    <lineage>
        <taxon>Bacteria</taxon>
        <taxon>Bacillati</taxon>
        <taxon>Bacillota</taxon>
        <taxon>Bacilli</taxon>
        <taxon>Bacillales</taxon>
        <taxon>Bacillaceae</taxon>
        <taxon>Litchfieldia</taxon>
    </lineage>
</organism>
<dbReference type="InterPro" id="IPR042518">
    <property type="entry name" value="SirC_C"/>
</dbReference>
<evidence type="ECO:0000313" key="8">
    <source>
        <dbReference type="EMBL" id="SDP45171.1"/>
    </source>
</evidence>